<proteinExistence type="predicted"/>
<dbReference type="EMBL" id="JAFBFH010000002">
    <property type="protein sequence ID" value="MBM7713383.1"/>
    <property type="molecule type" value="Genomic_DNA"/>
</dbReference>
<organism evidence="1 2">
    <name type="scientific">Siminovitchia thermophila</name>
    <dbReference type="NCBI Taxonomy" id="1245522"/>
    <lineage>
        <taxon>Bacteria</taxon>
        <taxon>Bacillati</taxon>
        <taxon>Bacillota</taxon>
        <taxon>Bacilli</taxon>
        <taxon>Bacillales</taxon>
        <taxon>Bacillaceae</taxon>
        <taxon>Siminovitchia</taxon>
    </lineage>
</organism>
<name>A0ABS2R3B9_9BACI</name>
<protein>
    <submittedName>
        <fullName evidence="1">Uncharacterized protein</fullName>
    </submittedName>
</protein>
<evidence type="ECO:0000313" key="1">
    <source>
        <dbReference type="EMBL" id="MBM7713383.1"/>
    </source>
</evidence>
<reference evidence="1 2" key="1">
    <citation type="submission" date="2021-01" db="EMBL/GenBank/DDBJ databases">
        <title>Genomic Encyclopedia of Type Strains, Phase IV (KMG-IV): sequencing the most valuable type-strain genomes for metagenomic binning, comparative biology and taxonomic classification.</title>
        <authorList>
            <person name="Goeker M."/>
        </authorList>
    </citation>
    <scope>NUCLEOTIDE SEQUENCE [LARGE SCALE GENOMIC DNA]</scope>
    <source>
        <strain evidence="1 2">DSM 105453</strain>
    </source>
</reference>
<evidence type="ECO:0000313" key="2">
    <source>
        <dbReference type="Proteomes" id="UP000823485"/>
    </source>
</evidence>
<comment type="caution">
    <text evidence="1">The sequence shown here is derived from an EMBL/GenBank/DDBJ whole genome shotgun (WGS) entry which is preliminary data.</text>
</comment>
<gene>
    <name evidence="1" type="ORF">JOC94_000351</name>
</gene>
<sequence length="31" mass="3614">MKGKRKKLRRDSLLAEHLLADEQINIHCGHC</sequence>
<keyword evidence="2" id="KW-1185">Reference proteome</keyword>
<accession>A0ABS2R3B9</accession>
<dbReference type="Proteomes" id="UP000823485">
    <property type="component" value="Unassembled WGS sequence"/>
</dbReference>